<protein>
    <recommendedName>
        <fullName evidence="3">Metallohydrolase</fullName>
    </recommendedName>
</protein>
<reference evidence="1 2" key="1">
    <citation type="submission" date="2023-07" db="EMBL/GenBank/DDBJ databases">
        <authorList>
            <person name="Kim M.K."/>
        </authorList>
    </citation>
    <scope>NUCLEOTIDE SEQUENCE [LARGE SCALE GENOMIC DNA]</scope>
    <source>
        <strain evidence="1 2">KR1UV-12</strain>
    </source>
</reference>
<dbReference type="SUPFAM" id="SSF56281">
    <property type="entry name" value="Metallo-hydrolase/oxidoreductase"/>
    <property type="match status" value="1"/>
</dbReference>
<accession>A0ABT9EJE5</accession>
<organism evidence="1 2">
    <name type="scientific">Sphingomonas aurea</name>
    <dbReference type="NCBI Taxonomy" id="3063994"/>
    <lineage>
        <taxon>Bacteria</taxon>
        <taxon>Pseudomonadati</taxon>
        <taxon>Pseudomonadota</taxon>
        <taxon>Alphaproteobacteria</taxon>
        <taxon>Sphingomonadales</taxon>
        <taxon>Sphingomonadaceae</taxon>
        <taxon>Sphingomonas</taxon>
    </lineage>
</organism>
<sequence length="380" mass="41829">MAKTYHFKVGNGDMALVELENGRRILIDINIRSAADNSNDDTPDVAAQLREILDRDDDDRLFVDAFLLTHPDADHVRGLQNHFHLGPLSSHKAADDKIVIRTMWSSPLVFRRRRKDDLLSADAEAWKDEARRRVALFRKNKTLGDGDRILVLGEDVDAKTDDLEGILVRAGERFANVDGIEDELFDALLLAPRLAETEDEANILTKNNSSVIIQMRIGAAGKEDAAYLLFGGDAEVVIWEKLWNRWQDEPVNLAYDLLVAPHHCSWHSLSCDSWSEKGEDAVVSPDARSALAQGRPGAMIVASSCPISDDDKDPPCIRAKREYEDMAGGFSGEFKCVGEMEGDDPVMFEIGRNGPKLKRVALAATTAAATGVGSEALAHG</sequence>
<dbReference type="Proteomes" id="UP001230685">
    <property type="component" value="Unassembled WGS sequence"/>
</dbReference>
<dbReference type="RefSeq" id="WP_305172781.1">
    <property type="nucleotide sequence ID" value="NZ_JAUUDS010000002.1"/>
</dbReference>
<name>A0ABT9EJE5_9SPHN</name>
<gene>
    <name evidence="1" type="ORF">Q5H91_07665</name>
</gene>
<keyword evidence="2" id="KW-1185">Reference proteome</keyword>
<dbReference type="EMBL" id="JAUUDS010000002">
    <property type="protein sequence ID" value="MDP1027085.1"/>
    <property type="molecule type" value="Genomic_DNA"/>
</dbReference>
<evidence type="ECO:0000313" key="2">
    <source>
        <dbReference type="Proteomes" id="UP001230685"/>
    </source>
</evidence>
<dbReference type="Gene3D" id="3.60.15.10">
    <property type="entry name" value="Ribonuclease Z/Hydroxyacylglutathione hydrolase-like"/>
    <property type="match status" value="1"/>
</dbReference>
<proteinExistence type="predicted"/>
<evidence type="ECO:0000313" key="1">
    <source>
        <dbReference type="EMBL" id="MDP1027085.1"/>
    </source>
</evidence>
<comment type="caution">
    <text evidence="1">The sequence shown here is derived from an EMBL/GenBank/DDBJ whole genome shotgun (WGS) entry which is preliminary data.</text>
</comment>
<evidence type="ECO:0008006" key="3">
    <source>
        <dbReference type="Google" id="ProtNLM"/>
    </source>
</evidence>
<dbReference type="InterPro" id="IPR036866">
    <property type="entry name" value="RibonucZ/Hydroxyglut_hydro"/>
</dbReference>